<dbReference type="Pfam" id="PF00067">
    <property type="entry name" value="p450"/>
    <property type="match status" value="1"/>
</dbReference>
<dbReference type="SUPFAM" id="SSF48264">
    <property type="entry name" value="Cytochrome P450"/>
    <property type="match status" value="1"/>
</dbReference>
<evidence type="ECO:0000256" key="12">
    <source>
        <dbReference type="ARBA" id="ARBA00023136"/>
    </source>
</evidence>
<evidence type="ECO:0000256" key="3">
    <source>
        <dbReference type="ARBA" id="ARBA00005179"/>
    </source>
</evidence>
<name>A0A0C3RT95_PHLG1</name>
<dbReference type="GO" id="GO:0020037">
    <property type="term" value="F:heme binding"/>
    <property type="evidence" value="ECO:0007669"/>
    <property type="project" value="InterPro"/>
</dbReference>
<comment type="pathway">
    <text evidence="3">Secondary metabolite biosynthesis.</text>
</comment>
<dbReference type="InterPro" id="IPR036396">
    <property type="entry name" value="Cyt_P450_sf"/>
</dbReference>
<comment type="subcellular location">
    <subcellularLocation>
        <location evidence="2">Membrane</location>
        <topology evidence="2">Single-pass membrane protein</topology>
    </subcellularLocation>
</comment>
<keyword evidence="10 13" id="KW-0408">Iron</keyword>
<dbReference type="PANTHER" id="PTHR46300">
    <property type="entry name" value="P450, PUTATIVE (EUROFUNG)-RELATED-RELATED"/>
    <property type="match status" value="1"/>
</dbReference>
<accession>A0A0C3RT95</accession>
<dbReference type="AlphaFoldDB" id="A0A0C3RT95"/>
<evidence type="ECO:0000256" key="13">
    <source>
        <dbReference type="PIRSR" id="PIRSR602401-1"/>
    </source>
</evidence>
<dbReference type="STRING" id="745531.A0A0C3RT95"/>
<evidence type="ECO:0000256" key="9">
    <source>
        <dbReference type="ARBA" id="ARBA00023002"/>
    </source>
</evidence>
<proteinExistence type="inferred from homology"/>
<evidence type="ECO:0000256" key="4">
    <source>
        <dbReference type="ARBA" id="ARBA00010617"/>
    </source>
</evidence>
<evidence type="ECO:0000256" key="7">
    <source>
        <dbReference type="ARBA" id="ARBA00022723"/>
    </source>
</evidence>
<dbReference type="EMBL" id="KN840598">
    <property type="protein sequence ID" value="KIP03841.1"/>
    <property type="molecule type" value="Genomic_DNA"/>
</dbReference>
<keyword evidence="7 13" id="KW-0479">Metal-binding</keyword>
<evidence type="ECO:0008006" key="17">
    <source>
        <dbReference type="Google" id="ProtNLM"/>
    </source>
</evidence>
<organism evidence="15 16">
    <name type="scientific">Phlebiopsis gigantea (strain 11061_1 CR5-6)</name>
    <name type="common">White-rot fungus</name>
    <name type="synonym">Peniophora gigantea</name>
    <dbReference type="NCBI Taxonomy" id="745531"/>
    <lineage>
        <taxon>Eukaryota</taxon>
        <taxon>Fungi</taxon>
        <taxon>Dikarya</taxon>
        <taxon>Basidiomycota</taxon>
        <taxon>Agaricomycotina</taxon>
        <taxon>Agaricomycetes</taxon>
        <taxon>Polyporales</taxon>
        <taxon>Phanerochaetaceae</taxon>
        <taxon>Phlebiopsis</taxon>
    </lineage>
</organism>
<evidence type="ECO:0000256" key="6">
    <source>
        <dbReference type="ARBA" id="ARBA00022692"/>
    </source>
</evidence>
<keyword evidence="16" id="KW-1185">Reference proteome</keyword>
<evidence type="ECO:0000256" key="11">
    <source>
        <dbReference type="ARBA" id="ARBA00023033"/>
    </source>
</evidence>
<dbReference type="Gene3D" id="1.10.630.10">
    <property type="entry name" value="Cytochrome P450"/>
    <property type="match status" value="1"/>
</dbReference>
<reference evidence="15 16" key="1">
    <citation type="journal article" date="2014" name="PLoS Genet.">
        <title>Analysis of the Phlebiopsis gigantea genome, transcriptome and secretome provides insight into its pioneer colonization strategies of wood.</title>
        <authorList>
            <person name="Hori C."/>
            <person name="Ishida T."/>
            <person name="Igarashi K."/>
            <person name="Samejima M."/>
            <person name="Suzuki H."/>
            <person name="Master E."/>
            <person name="Ferreira P."/>
            <person name="Ruiz-Duenas F.J."/>
            <person name="Held B."/>
            <person name="Canessa P."/>
            <person name="Larrondo L.F."/>
            <person name="Schmoll M."/>
            <person name="Druzhinina I.S."/>
            <person name="Kubicek C.P."/>
            <person name="Gaskell J.A."/>
            <person name="Kersten P."/>
            <person name="St John F."/>
            <person name="Glasner J."/>
            <person name="Sabat G."/>
            <person name="Splinter BonDurant S."/>
            <person name="Syed K."/>
            <person name="Yadav J."/>
            <person name="Mgbeahuruike A.C."/>
            <person name="Kovalchuk A."/>
            <person name="Asiegbu F.O."/>
            <person name="Lackner G."/>
            <person name="Hoffmeister D."/>
            <person name="Rencoret J."/>
            <person name="Gutierrez A."/>
            <person name="Sun H."/>
            <person name="Lindquist E."/>
            <person name="Barry K."/>
            <person name="Riley R."/>
            <person name="Grigoriev I.V."/>
            <person name="Henrissat B."/>
            <person name="Kues U."/>
            <person name="Berka R.M."/>
            <person name="Martinez A.T."/>
            <person name="Covert S.F."/>
            <person name="Blanchette R.A."/>
            <person name="Cullen D."/>
        </authorList>
    </citation>
    <scope>NUCLEOTIDE SEQUENCE [LARGE SCALE GENOMIC DNA]</scope>
    <source>
        <strain evidence="15 16">11061_1 CR5-6</strain>
    </source>
</reference>
<dbReference type="GO" id="GO:0016020">
    <property type="term" value="C:membrane"/>
    <property type="evidence" value="ECO:0007669"/>
    <property type="project" value="UniProtKB-SubCell"/>
</dbReference>
<evidence type="ECO:0000256" key="14">
    <source>
        <dbReference type="RuleBase" id="RU000461"/>
    </source>
</evidence>
<comment type="similarity">
    <text evidence="4 14">Belongs to the cytochrome P450 family.</text>
</comment>
<keyword evidence="9 14" id="KW-0560">Oxidoreductase</keyword>
<dbReference type="GO" id="GO:0004497">
    <property type="term" value="F:monooxygenase activity"/>
    <property type="evidence" value="ECO:0007669"/>
    <property type="project" value="UniProtKB-KW"/>
</dbReference>
<protein>
    <recommendedName>
        <fullName evidence="17">Cytochrome P450</fullName>
    </recommendedName>
</protein>
<dbReference type="GO" id="GO:0016705">
    <property type="term" value="F:oxidoreductase activity, acting on paired donors, with incorporation or reduction of molecular oxygen"/>
    <property type="evidence" value="ECO:0007669"/>
    <property type="project" value="InterPro"/>
</dbReference>
<dbReference type="PRINTS" id="PR00385">
    <property type="entry name" value="P450"/>
</dbReference>
<evidence type="ECO:0000256" key="10">
    <source>
        <dbReference type="ARBA" id="ARBA00023004"/>
    </source>
</evidence>
<comment type="cofactor">
    <cofactor evidence="1 13">
        <name>heme</name>
        <dbReference type="ChEBI" id="CHEBI:30413"/>
    </cofactor>
</comment>
<dbReference type="HOGENOM" id="CLU_001570_2_3_1"/>
<dbReference type="InterPro" id="IPR050364">
    <property type="entry name" value="Cytochrome_P450_fung"/>
</dbReference>
<evidence type="ECO:0000256" key="5">
    <source>
        <dbReference type="ARBA" id="ARBA00022617"/>
    </source>
</evidence>
<keyword evidence="12" id="KW-0472">Membrane</keyword>
<dbReference type="Proteomes" id="UP000053257">
    <property type="component" value="Unassembled WGS sequence"/>
</dbReference>
<keyword evidence="11 14" id="KW-0503">Monooxygenase</keyword>
<keyword evidence="6" id="KW-0812">Transmembrane</keyword>
<dbReference type="InterPro" id="IPR017972">
    <property type="entry name" value="Cyt_P450_CS"/>
</dbReference>
<evidence type="ECO:0000256" key="2">
    <source>
        <dbReference type="ARBA" id="ARBA00004167"/>
    </source>
</evidence>
<feature type="binding site" description="axial binding residue" evidence="13">
    <location>
        <position position="432"/>
    </location>
    <ligand>
        <name>heme</name>
        <dbReference type="ChEBI" id="CHEBI:30413"/>
    </ligand>
    <ligandPart>
        <name>Fe</name>
        <dbReference type="ChEBI" id="CHEBI:18248"/>
    </ligandPart>
</feature>
<evidence type="ECO:0000313" key="16">
    <source>
        <dbReference type="Proteomes" id="UP000053257"/>
    </source>
</evidence>
<keyword evidence="8" id="KW-1133">Transmembrane helix</keyword>
<dbReference type="PANTHER" id="PTHR46300:SF7">
    <property type="entry name" value="P450, PUTATIVE (EUROFUNG)-RELATED"/>
    <property type="match status" value="1"/>
</dbReference>
<evidence type="ECO:0000313" key="15">
    <source>
        <dbReference type="EMBL" id="KIP03841.1"/>
    </source>
</evidence>
<dbReference type="InterPro" id="IPR001128">
    <property type="entry name" value="Cyt_P450"/>
</dbReference>
<keyword evidence="5 13" id="KW-0349">Heme</keyword>
<gene>
    <name evidence="15" type="ORF">PHLGIDRAFT_25923</name>
</gene>
<dbReference type="PRINTS" id="PR00463">
    <property type="entry name" value="EP450I"/>
</dbReference>
<evidence type="ECO:0000256" key="8">
    <source>
        <dbReference type="ARBA" id="ARBA00022989"/>
    </source>
</evidence>
<dbReference type="PROSITE" id="PS00086">
    <property type="entry name" value="CYTOCHROME_P450"/>
    <property type="match status" value="1"/>
</dbReference>
<dbReference type="GO" id="GO:0005506">
    <property type="term" value="F:iron ion binding"/>
    <property type="evidence" value="ECO:0007669"/>
    <property type="project" value="InterPro"/>
</dbReference>
<dbReference type="CDD" id="cd11065">
    <property type="entry name" value="CYP64-like"/>
    <property type="match status" value="1"/>
</dbReference>
<sequence length="505" mass="57613">MQLLLCTAVLFSIFLLVTRYNRRNRLSLPPGPLGLPLIGNLLDMTKSQQWRGISEWREKYGDIVYLRVFGKSFVYLRNAEVATDLLHSRGSIYSDRPHLTMAGEMCGMKNLVPLTRYGPRFRQERKLMSSVLSNSAVGVWKPAIMKENAILLRSMLETPADYSLHIRRMAGSLALSAMYGYQAQGGDDPYVKGAEEFMRVSSDTMTRGWLVDFIPLLKHIPMTTWRTVSAHVRAQVEAWVDRPNTMFKNLPNTTEKVSSFCGQLLLDENGRLANLDAEESVKWMALSIYGGMSQTYYTVATISQMILAMVHHPDVVKKAHTELDEVVGQHRLPTFDDQNRLPYIDCILRETLRWGTPVPLSPPHVLMEQDEYLGYTLPEGSYVIPRAIMHDTRVFSDPQKFYPERFEEVVDPELGKLRDPLNYVFGFGRRRCPGVHFAMQSIWYTIATFLTCFDISPIVGEDNVPALPALEFEDGVFRHPKPFRFRLSPRGPLAEDLIHKSSSLL</sequence>
<evidence type="ECO:0000256" key="1">
    <source>
        <dbReference type="ARBA" id="ARBA00001971"/>
    </source>
</evidence>
<dbReference type="OrthoDB" id="3934656at2759"/>
<dbReference type="InterPro" id="IPR002401">
    <property type="entry name" value="Cyt_P450_E_grp-I"/>
</dbReference>